<dbReference type="EMBL" id="CAADEW010000093">
    <property type="protein sequence ID" value="VFJ59646.1"/>
    <property type="molecule type" value="Genomic_DNA"/>
</dbReference>
<protein>
    <submittedName>
        <fullName evidence="1">Uncharacterized protein</fullName>
    </submittedName>
</protein>
<reference evidence="1" key="1">
    <citation type="submission" date="2019-02" db="EMBL/GenBank/DDBJ databases">
        <authorList>
            <person name="Gruber-Vodicka R. H."/>
            <person name="Seah K. B. B."/>
        </authorList>
    </citation>
    <scope>NUCLEOTIDE SEQUENCE</scope>
    <source>
        <strain evidence="1">BECK_BZ15</strain>
    </source>
</reference>
<name>A0A450SZZ2_9GAMM</name>
<organism evidence="1">
    <name type="scientific">Candidatus Kentrum sp. FW</name>
    <dbReference type="NCBI Taxonomy" id="2126338"/>
    <lineage>
        <taxon>Bacteria</taxon>
        <taxon>Pseudomonadati</taxon>
        <taxon>Pseudomonadota</taxon>
        <taxon>Gammaproteobacteria</taxon>
        <taxon>Candidatus Kentrum</taxon>
    </lineage>
</organism>
<accession>A0A450SZZ2</accession>
<evidence type="ECO:0000313" key="1">
    <source>
        <dbReference type="EMBL" id="VFJ59646.1"/>
    </source>
</evidence>
<proteinExistence type="predicted"/>
<sequence>MLWLRDWGQVFPFSITGMVMEASRNGTEAVPYRGESWRFRPVGNALRAVPFRISGKGARTRIGNPVYRMGQFMLIQRCWSLISLSSPDRSCREHSLYIPATGSSSGAWRAS</sequence>
<dbReference type="AlphaFoldDB" id="A0A450SZZ2"/>
<gene>
    <name evidence="1" type="ORF">BECKFW1821A_GA0114235_10931</name>
</gene>